<evidence type="ECO:0000256" key="9">
    <source>
        <dbReference type="ARBA" id="ARBA00022630"/>
    </source>
</evidence>
<evidence type="ECO:0000256" key="4">
    <source>
        <dbReference type="ARBA" id="ARBA00004752"/>
    </source>
</evidence>
<organism evidence="21 22">
    <name type="scientific">Massilia atriviolacea</name>
    <dbReference type="NCBI Taxonomy" id="2495579"/>
    <lineage>
        <taxon>Bacteria</taxon>
        <taxon>Pseudomonadati</taxon>
        <taxon>Pseudomonadota</taxon>
        <taxon>Betaproteobacteria</taxon>
        <taxon>Burkholderiales</taxon>
        <taxon>Oxalobacteraceae</taxon>
        <taxon>Telluria group</taxon>
        <taxon>Massilia</taxon>
    </lineage>
</organism>
<evidence type="ECO:0000256" key="13">
    <source>
        <dbReference type="ARBA" id="ARBA00022984"/>
    </source>
</evidence>
<dbReference type="InterPro" id="IPR016169">
    <property type="entry name" value="FAD-bd_PCMH_sub2"/>
</dbReference>
<dbReference type="NCBIfam" id="TIGR00179">
    <property type="entry name" value="murB"/>
    <property type="match status" value="1"/>
</dbReference>
<keyword evidence="10 19" id="KW-0274">FAD</keyword>
<dbReference type="Pfam" id="PF01565">
    <property type="entry name" value="FAD_binding_4"/>
    <property type="match status" value="1"/>
</dbReference>
<reference evidence="21 22" key="1">
    <citation type="submission" date="2018-12" db="EMBL/GenBank/DDBJ databases">
        <authorList>
            <person name="Yang E."/>
        </authorList>
    </citation>
    <scope>NUCLEOTIDE SEQUENCE [LARGE SCALE GENOMIC DNA]</scope>
    <source>
        <strain evidence="21 22">SOD</strain>
    </source>
</reference>
<keyword evidence="14 19" id="KW-0560">Oxidoreductase</keyword>
<dbReference type="Proteomes" id="UP000278085">
    <property type="component" value="Unassembled WGS sequence"/>
</dbReference>
<evidence type="ECO:0000256" key="18">
    <source>
        <dbReference type="ARBA" id="ARBA00048914"/>
    </source>
</evidence>
<dbReference type="GO" id="GO:0051301">
    <property type="term" value="P:cell division"/>
    <property type="evidence" value="ECO:0007669"/>
    <property type="project" value="UniProtKB-KW"/>
</dbReference>
<dbReference type="GO" id="GO:0071949">
    <property type="term" value="F:FAD binding"/>
    <property type="evidence" value="ECO:0007669"/>
    <property type="project" value="InterPro"/>
</dbReference>
<dbReference type="HAMAP" id="MF_00037">
    <property type="entry name" value="MurB"/>
    <property type="match status" value="1"/>
</dbReference>
<dbReference type="Gene3D" id="3.30.465.10">
    <property type="match status" value="1"/>
</dbReference>
<dbReference type="GO" id="GO:0008762">
    <property type="term" value="F:UDP-N-acetylmuramate dehydrogenase activity"/>
    <property type="evidence" value="ECO:0007669"/>
    <property type="project" value="UniProtKB-UniRule"/>
</dbReference>
<dbReference type="InterPro" id="IPR036318">
    <property type="entry name" value="FAD-bd_PCMH-like_sf"/>
</dbReference>
<evidence type="ECO:0000256" key="7">
    <source>
        <dbReference type="ARBA" id="ARBA00022490"/>
    </source>
</evidence>
<comment type="caution">
    <text evidence="21">The sequence shown here is derived from an EMBL/GenBank/DDBJ whole genome shotgun (WGS) entry which is preliminary data.</text>
</comment>
<dbReference type="InterPro" id="IPR011601">
    <property type="entry name" value="MurB_C"/>
</dbReference>
<dbReference type="PROSITE" id="PS51387">
    <property type="entry name" value="FAD_PCMH"/>
    <property type="match status" value="1"/>
</dbReference>
<dbReference type="NCBIfam" id="NF000755">
    <property type="entry name" value="PRK00046.1"/>
    <property type="match status" value="1"/>
</dbReference>
<dbReference type="Pfam" id="PF02873">
    <property type="entry name" value="MurB_C"/>
    <property type="match status" value="1"/>
</dbReference>
<evidence type="ECO:0000256" key="11">
    <source>
        <dbReference type="ARBA" id="ARBA00022857"/>
    </source>
</evidence>
<evidence type="ECO:0000256" key="3">
    <source>
        <dbReference type="ARBA" id="ARBA00004496"/>
    </source>
</evidence>
<sequence>MHPDLAIVPDFSLRSVNTFGIDARARAYLRVTRVDQLAQVLADPVLGAMPRLLLGGGSNIVLTGDVDGLVLHMAIAGRAIVGEQADEHGGSVLVRAGAGENWHDFVQWTLAQGLGGLENMALIPGTVGASPIQNIGAYGAEVKDRFHCLTVFEIASGTLRTMDAAACRFAYRDSVFKHPDGAGLAIVDVTFALPRAWAPNLKYGELAQELAASGLAAPSAQQVSDAVVAIRRRKLPDPALIGNAGSFFKNPVVGAAQCAALLAAHPALVHHAQSDGSEKLAAGWLIDQCGWKGRSLGAAGVYEKQALVLVNRGGATGAEVLALARAIQADVLARFGVSLETEPVFI</sequence>
<keyword evidence="12 19" id="KW-0133">Cell shape</keyword>
<dbReference type="SUPFAM" id="SSF56176">
    <property type="entry name" value="FAD-binding/transporter-associated domain-like"/>
    <property type="match status" value="1"/>
</dbReference>
<evidence type="ECO:0000256" key="16">
    <source>
        <dbReference type="ARBA" id="ARBA00023316"/>
    </source>
</evidence>
<dbReference type="InterPro" id="IPR016166">
    <property type="entry name" value="FAD-bd_PCMH"/>
</dbReference>
<feature type="active site" evidence="19">
    <location>
        <position position="342"/>
    </location>
</feature>
<dbReference type="OrthoDB" id="9804753at2"/>
<evidence type="ECO:0000256" key="6">
    <source>
        <dbReference type="ARBA" id="ARBA00015188"/>
    </source>
</evidence>
<dbReference type="InterPro" id="IPR016167">
    <property type="entry name" value="FAD-bd_PCMH_sub1"/>
</dbReference>
<comment type="cofactor">
    <cofactor evidence="1 19">
        <name>FAD</name>
        <dbReference type="ChEBI" id="CHEBI:57692"/>
    </cofactor>
</comment>
<dbReference type="UniPathway" id="UPA00219"/>
<evidence type="ECO:0000256" key="5">
    <source>
        <dbReference type="ARBA" id="ARBA00012518"/>
    </source>
</evidence>
<feature type="active site" evidence="19">
    <location>
        <position position="172"/>
    </location>
</feature>
<keyword evidence="11 19" id="KW-0521">NADP</keyword>
<evidence type="ECO:0000256" key="1">
    <source>
        <dbReference type="ARBA" id="ARBA00001974"/>
    </source>
</evidence>
<keyword evidence="9 19" id="KW-0285">Flavoprotein</keyword>
<comment type="subcellular location">
    <subcellularLocation>
        <location evidence="3 19">Cytoplasm</location>
    </subcellularLocation>
</comment>
<name>A0A430HHS6_9BURK</name>
<dbReference type="GO" id="GO:0071555">
    <property type="term" value="P:cell wall organization"/>
    <property type="evidence" value="ECO:0007669"/>
    <property type="project" value="UniProtKB-KW"/>
</dbReference>
<dbReference type="EMBL" id="RXLQ01000011">
    <property type="protein sequence ID" value="RSZ57066.1"/>
    <property type="molecule type" value="Genomic_DNA"/>
</dbReference>
<evidence type="ECO:0000259" key="20">
    <source>
        <dbReference type="PROSITE" id="PS51387"/>
    </source>
</evidence>
<dbReference type="NCBIfam" id="NF010478">
    <property type="entry name" value="PRK13903.1"/>
    <property type="match status" value="1"/>
</dbReference>
<gene>
    <name evidence="19" type="primary">murB</name>
    <name evidence="21" type="ORF">EJB06_20250</name>
</gene>
<keyword evidence="13 19" id="KW-0573">Peptidoglycan synthesis</keyword>
<evidence type="ECO:0000313" key="21">
    <source>
        <dbReference type="EMBL" id="RSZ57066.1"/>
    </source>
</evidence>
<dbReference type="GO" id="GO:0009252">
    <property type="term" value="P:peptidoglycan biosynthetic process"/>
    <property type="evidence" value="ECO:0007669"/>
    <property type="project" value="UniProtKB-UniRule"/>
</dbReference>
<proteinExistence type="inferred from homology"/>
<keyword evidence="22" id="KW-1185">Reference proteome</keyword>
<evidence type="ECO:0000256" key="14">
    <source>
        <dbReference type="ARBA" id="ARBA00023002"/>
    </source>
</evidence>
<dbReference type="EC" id="1.3.1.98" evidence="5 19"/>
<dbReference type="InterPro" id="IPR036635">
    <property type="entry name" value="MurB_C_sf"/>
</dbReference>
<keyword evidence="8 19" id="KW-0132">Cell division</keyword>
<dbReference type="SUPFAM" id="SSF56194">
    <property type="entry name" value="Uridine diphospho-N-Acetylenolpyruvylglucosamine reductase, MurB, C-terminal domain"/>
    <property type="match status" value="1"/>
</dbReference>
<dbReference type="InterPro" id="IPR006094">
    <property type="entry name" value="Oxid_FAD_bind_N"/>
</dbReference>
<dbReference type="Gene3D" id="3.30.43.10">
    <property type="entry name" value="Uridine Diphospho-n-acetylenolpyruvylglucosamine Reductase, domain 2"/>
    <property type="match status" value="1"/>
</dbReference>
<dbReference type="GO" id="GO:0005829">
    <property type="term" value="C:cytosol"/>
    <property type="evidence" value="ECO:0007669"/>
    <property type="project" value="TreeGrafter"/>
</dbReference>
<evidence type="ECO:0000256" key="10">
    <source>
        <dbReference type="ARBA" id="ARBA00022827"/>
    </source>
</evidence>
<evidence type="ECO:0000256" key="17">
    <source>
        <dbReference type="ARBA" id="ARBA00031026"/>
    </source>
</evidence>
<protein>
    <recommendedName>
        <fullName evidence="6 19">UDP-N-acetylenolpyruvoylglucosamine reductase</fullName>
        <ecNumber evidence="5 19">1.3.1.98</ecNumber>
    </recommendedName>
    <alternativeName>
        <fullName evidence="17 19">UDP-N-acetylmuramate dehydrogenase</fullName>
    </alternativeName>
</protein>
<evidence type="ECO:0000313" key="22">
    <source>
        <dbReference type="Proteomes" id="UP000278085"/>
    </source>
</evidence>
<feature type="domain" description="FAD-binding PCMH-type" evidence="20">
    <location>
        <begin position="21"/>
        <end position="196"/>
    </location>
</feature>
<keyword evidence="7 19" id="KW-0963">Cytoplasm</keyword>
<keyword evidence="16 19" id="KW-0961">Cell wall biogenesis/degradation</keyword>
<dbReference type="InterPro" id="IPR003170">
    <property type="entry name" value="MurB"/>
</dbReference>
<dbReference type="RefSeq" id="WP_126075837.1">
    <property type="nucleotide sequence ID" value="NZ_CP051166.1"/>
</dbReference>
<comment type="pathway">
    <text evidence="4 19">Cell wall biogenesis; peptidoglycan biosynthesis.</text>
</comment>
<evidence type="ECO:0000256" key="15">
    <source>
        <dbReference type="ARBA" id="ARBA00023306"/>
    </source>
</evidence>
<comment type="function">
    <text evidence="2 19">Cell wall formation.</text>
</comment>
<dbReference type="PANTHER" id="PTHR21071">
    <property type="entry name" value="UDP-N-ACETYLENOLPYRUVOYLGLUCOSAMINE REDUCTASE"/>
    <property type="match status" value="1"/>
</dbReference>
<comment type="similarity">
    <text evidence="19">Belongs to the MurB family.</text>
</comment>
<dbReference type="Gene3D" id="3.90.78.10">
    <property type="entry name" value="UDP-N-acetylenolpyruvoylglucosamine reductase, C-terminal domain"/>
    <property type="match status" value="1"/>
</dbReference>
<evidence type="ECO:0000256" key="19">
    <source>
        <dbReference type="HAMAP-Rule" id="MF_00037"/>
    </source>
</evidence>
<dbReference type="GO" id="GO:0008360">
    <property type="term" value="P:regulation of cell shape"/>
    <property type="evidence" value="ECO:0007669"/>
    <property type="project" value="UniProtKB-KW"/>
</dbReference>
<dbReference type="AlphaFoldDB" id="A0A430HHS6"/>
<comment type="catalytic activity">
    <reaction evidence="18 19">
        <text>UDP-N-acetyl-alpha-D-muramate + NADP(+) = UDP-N-acetyl-3-O-(1-carboxyvinyl)-alpha-D-glucosamine + NADPH + H(+)</text>
        <dbReference type="Rhea" id="RHEA:12248"/>
        <dbReference type="ChEBI" id="CHEBI:15378"/>
        <dbReference type="ChEBI" id="CHEBI:57783"/>
        <dbReference type="ChEBI" id="CHEBI:58349"/>
        <dbReference type="ChEBI" id="CHEBI:68483"/>
        <dbReference type="ChEBI" id="CHEBI:70757"/>
        <dbReference type="EC" id="1.3.1.98"/>
    </reaction>
</comment>
<feature type="active site" description="Proton donor" evidence="19">
    <location>
        <position position="246"/>
    </location>
</feature>
<accession>A0A430HHS6</accession>
<evidence type="ECO:0000256" key="12">
    <source>
        <dbReference type="ARBA" id="ARBA00022960"/>
    </source>
</evidence>
<evidence type="ECO:0000256" key="2">
    <source>
        <dbReference type="ARBA" id="ARBA00003921"/>
    </source>
</evidence>
<keyword evidence="15 19" id="KW-0131">Cell cycle</keyword>
<dbReference type="PANTHER" id="PTHR21071:SF4">
    <property type="entry name" value="UDP-N-ACETYLENOLPYRUVOYLGLUCOSAMINE REDUCTASE"/>
    <property type="match status" value="1"/>
</dbReference>
<evidence type="ECO:0000256" key="8">
    <source>
        <dbReference type="ARBA" id="ARBA00022618"/>
    </source>
</evidence>